<dbReference type="Proteomes" id="UP000054383">
    <property type="component" value="Unassembled WGS sequence"/>
</dbReference>
<reference evidence="1 2" key="1">
    <citation type="submission" date="2015-04" db="EMBL/GenBank/DDBJ databases">
        <authorList>
            <person name="Syromyatnikov M.Y."/>
            <person name="Popov V.N."/>
        </authorList>
    </citation>
    <scope>NUCLEOTIDE SEQUENCE [LARGE SCALE GENOMIC DNA]</scope>
    <source>
        <strain evidence="1">WF-38-12</strain>
    </source>
</reference>
<name>A0A0U1LYX9_TALIS</name>
<proteinExistence type="predicted"/>
<protein>
    <submittedName>
        <fullName evidence="1">1,4-alpha-glucan branching enzyme GlgB</fullName>
    </submittedName>
</protein>
<dbReference type="AlphaFoldDB" id="A0A0U1LYX9"/>
<evidence type="ECO:0000313" key="2">
    <source>
        <dbReference type="Proteomes" id="UP000054383"/>
    </source>
</evidence>
<dbReference type="STRING" id="28573.A0A0U1LYX9"/>
<keyword evidence="2" id="KW-1185">Reference proteome</keyword>
<evidence type="ECO:0000313" key="1">
    <source>
        <dbReference type="EMBL" id="CRG87921.1"/>
    </source>
</evidence>
<gene>
    <name evidence="1" type="ORF">PISL3812_04943</name>
</gene>
<dbReference type="OrthoDB" id="4226255at2759"/>
<organism evidence="1 2">
    <name type="scientific">Talaromyces islandicus</name>
    <name type="common">Penicillium islandicum</name>
    <dbReference type="NCBI Taxonomy" id="28573"/>
    <lineage>
        <taxon>Eukaryota</taxon>
        <taxon>Fungi</taxon>
        <taxon>Dikarya</taxon>
        <taxon>Ascomycota</taxon>
        <taxon>Pezizomycotina</taxon>
        <taxon>Eurotiomycetes</taxon>
        <taxon>Eurotiomycetidae</taxon>
        <taxon>Eurotiales</taxon>
        <taxon>Trichocomaceae</taxon>
        <taxon>Talaromyces</taxon>
        <taxon>Talaromyces sect. Islandici</taxon>
    </lineage>
</organism>
<sequence>MKRYEKPDRVYGLKQTDNFKLLLDSDDKRSATTTPSLSLRETIEVSPFKPEGQPLLYPFLIIEAKSSKGADRGEVNMQTAFVIRRLLNVQLDLKLATGEETQWESGPLVWFLAWRGEIWDISAAFVTESENTPTSYAVVDLWSGNIRYQDGALQLLLIIDYVFDWARDIYRPAILGELHTLSTGDITAADTNVFSTMSRARSISDWLNQAQGALAPTVSASMTTVDNNLDYLNIYCPEGVIRDASILESRYLALQLIETDIDDFLLSFASIEEAQIWIQGMLKCLSSSWRVGSEALGTLENLWTTEARPSRSGYQHDEIFHVRIAVHMFVSDMWEPTRQLTCLFISEGALQKLLSRMGSLQNLKMHQNPIVSTAAIEALICRILNQSIMDNLTAAVSMLCMTSGFDKKVGIIPDHLLVTRSNGLRVGFRHDKSPYLISLISSIYKTHKIGQRQPRDPYLAFSHLQSKQNIVYRGDEIQMWPKLPPLVRDGQWKCVLVDGISENKEFPKRGLYMFDSPPNKEELLKLPKILWMHSLYFLTMQVATDIWDERYFKYLNNPIKLKGEWNSKVHPQAFNDWENNLQIQLGMNRQADRPGDSESSPMIIY</sequence>
<dbReference type="EMBL" id="CVMT01000004">
    <property type="protein sequence ID" value="CRG87921.1"/>
    <property type="molecule type" value="Genomic_DNA"/>
</dbReference>
<accession>A0A0U1LYX9</accession>